<evidence type="ECO:0000259" key="3">
    <source>
        <dbReference type="Pfam" id="PF01909"/>
    </source>
</evidence>
<feature type="region of interest" description="Disordered" evidence="1">
    <location>
        <begin position="478"/>
        <end position="523"/>
    </location>
</feature>
<dbReference type="GO" id="GO:0003729">
    <property type="term" value="F:mRNA binding"/>
    <property type="evidence" value="ECO:0007669"/>
    <property type="project" value="TreeGrafter"/>
</dbReference>
<feature type="compositionally biased region" description="Basic and acidic residues" evidence="1">
    <location>
        <begin position="1448"/>
        <end position="1461"/>
    </location>
</feature>
<keyword evidence="2" id="KW-1133">Transmembrane helix</keyword>
<dbReference type="GO" id="GO:1990817">
    <property type="term" value="F:poly(A) RNA polymerase activity"/>
    <property type="evidence" value="ECO:0007669"/>
    <property type="project" value="InterPro"/>
</dbReference>
<feature type="compositionally biased region" description="Basic residues" evidence="1">
    <location>
        <begin position="491"/>
        <end position="500"/>
    </location>
</feature>
<dbReference type="SUPFAM" id="SSF81631">
    <property type="entry name" value="PAP/OAS1 substrate-binding domain"/>
    <property type="match status" value="1"/>
</dbReference>
<feature type="compositionally biased region" description="Basic and acidic residues" evidence="1">
    <location>
        <begin position="1095"/>
        <end position="1121"/>
    </location>
</feature>
<dbReference type="PANTHER" id="PTHR23092:SF48">
    <property type="entry name" value="NUCLEOTIDYLTRANSFERASE FAMILY PROTEIN"/>
    <property type="match status" value="1"/>
</dbReference>
<dbReference type="GO" id="GO:0031499">
    <property type="term" value="C:TRAMP complex"/>
    <property type="evidence" value="ECO:0007669"/>
    <property type="project" value="TreeGrafter"/>
</dbReference>
<name>A0A5B6W2G0_9ROSI</name>
<evidence type="ECO:0000313" key="5">
    <source>
        <dbReference type="Proteomes" id="UP000325315"/>
    </source>
</evidence>
<keyword evidence="2" id="KW-0812">Transmembrane</keyword>
<sequence>MFVLATVFLFAFLLVKAPFVFLLPKKVKPKHQPLKKEEERNKLQIMSKSNPNFPPQQLSKSLTKSVMAQNQIMDSLTSHISLYHCHSLSQNPNPNPNSNSRSSILRWFSSLTVHQRQAHLTTVDSKFTQLLIQMLGKLRTRGHGFFIILPDLPSRDPPFLPGLCYKQSRGLLSRVAQSNESERRVFESVRLFGSREGEKIDDCTCSVSSLDSMTVTEELVENVDRFVEIMDEVSNGAFLRGDESELVSDWIELEWLKSKGYYSVEAFVVNRLEVALRLAWLNCNNGKRRGMKLKEKMKAAGVAANVYWRKKGCLDWWVNLGDATRKKVFNTIFGKAAKSLTFEVLRAAGSASENEMWLFSAGAVERPMRYTNYGEKKLGTTRKPLEIAEFGMTVSANSHSGKPISLTNAFSSLFVLQDIVTVVLSCHHHCDVGKVFFSSLGSVSSIIDSILRKLRGYLMVISLDCTKLELLGEGNFNSSSDKSKDKFSASSRKKKGKPRNIKNQNPVLKMEMDDHPPQKPLKDLEYKSTHNKKADLMESTNTHVIPHDKDVNRKTLLPVEMPTLFFIWMVQTQSVVGGKGQAAARKSRKEKNKKKRSYINDTTEVKSSKKAVTGSPSLSFVSQDEATKSNGVLDNLSVEHSVPTDTISHTNILEPISSPTEPDNQLFKEDIALHVQDHEVGSTDGFCHKGTGHQQDSKDISANEIIPTRQESSNYKRECNVLPPIAPKPGSVFIGEGINEHSASKIQENSTSGVSVNALDIKEGVSVIQVQDKKFYNTAPTPQYLSYEWPSVAPFYFPSINSHVPAATDRLHLDVGHNWHNHIRQPFVPAMHQARNPSIESGCNRILSRPMPMSLDWPPMVRSASGLAPSVAYNYDSGFISRRQTAFQQSFASQNFQFNMKSFEDDKKYSGDFFDLPDPANTSELADEYDSHYISEEEFEVHAVSGIDYNQYFGGGVMYWNPSDLPGTGFSRPPSLSSDDSSWAWREADMSRAVDDMVAFSSSYSTNGLTSPTATPFCSPFDPLGPGHQAVSYVVPGNEVSSKVLHSASATPDAATEEEASGSFANLSSDVEAKTGDSLPYPILRPIIIPNISRERSKSDFKRGHDHKSPRVAPTRREQPRIRRPPSPVVLCVPRAPRPPPPSPVSDSRKQRGFPTVRSGSSSPRHWGMRGLYYDGTNSEDACVCMDGTEVVWPSWRSKNLSAHPMIHPLPGALLQDHLIAMSQLARDQEHPDVSIPLQPPELQSCPARKASLSSMHNFLNDEIDSFWKQVAAENMACKPYINWAVKRVTRSLQVLWPRSRTNVFGSNATGLALPSSDVDLVVCLPPVRNLEPIKEAGILEGRNGIKETCLQCCMTVLNLASVSLFLCNTSVKIVVHIRYIAVTFWKIDIVIIFQHAARYLANQEWVKNDSLKTVENTAIPIIMLVVEVPDDLITSASSNVQSPTDEQIDRTAEHGDHAHSDSVALDDSASPKCSQINYGNTKGVKSVRLDISFKSPSHTGLQTTELVKELTEQFPAATPLALVLKQFLADRSLDQSYSGGLSSYCLVSNCWCYLLYVSYSMSITLDGLSIKAVLKWFKLEALQQTTILNFGSLLMDFLYFFGNVFDPRQMRVSVQGSGVYINRERGYSIDPIHIDDPLFPTNNVGRNCFRIHQCIKAFSEAYSLLEDELSCLSSNTNSSSNPPCRLLQKIIPTEVLTLMGALGLDYLLELPWECALRGSFFTMATQGLALRQPHSSTEVMLGSELNLALILVVPLATVSICTMFIVSNGIVGGTKLGISSGEGSCEVWQSACVGELLYDRGPICTSILPVAPGVRFCGPVIATLNLLGTDTGRILVLKPT</sequence>
<evidence type="ECO:0000313" key="4">
    <source>
        <dbReference type="EMBL" id="KAA3475378.1"/>
    </source>
</evidence>
<reference evidence="5" key="1">
    <citation type="journal article" date="2019" name="Plant Biotechnol. J.">
        <title>Genome sequencing of the Australian wild diploid species Gossypium australe highlights disease resistance and delayed gland morphogenesis.</title>
        <authorList>
            <person name="Cai Y."/>
            <person name="Cai X."/>
            <person name="Wang Q."/>
            <person name="Wang P."/>
            <person name="Zhang Y."/>
            <person name="Cai C."/>
            <person name="Xu Y."/>
            <person name="Wang K."/>
            <person name="Zhou Z."/>
            <person name="Wang C."/>
            <person name="Geng S."/>
            <person name="Li B."/>
            <person name="Dong Q."/>
            <person name="Hou Y."/>
            <person name="Wang H."/>
            <person name="Ai P."/>
            <person name="Liu Z."/>
            <person name="Yi F."/>
            <person name="Sun M."/>
            <person name="An G."/>
            <person name="Cheng J."/>
            <person name="Zhang Y."/>
            <person name="Shi Q."/>
            <person name="Xie Y."/>
            <person name="Shi X."/>
            <person name="Chang Y."/>
            <person name="Huang F."/>
            <person name="Chen Y."/>
            <person name="Hong S."/>
            <person name="Mi L."/>
            <person name="Sun Q."/>
            <person name="Zhang L."/>
            <person name="Zhou B."/>
            <person name="Peng R."/>
            <person name="Zhang X."/>
            <person name="Liu F."/>
        </authorList>
    </citation>
    <scope>NUCLEOTIDE SEQUENCE [LARGE SCALE GENOMIC DNA]</scope>
    <source>
        <strain evidence="5">cv. PA1801</strain>
    </source>
</reference>
<dbReference type="SUPFAM" id="SSF81301">
    <property type="entry name" value="Nucleotidyltransferase"/>
    <property type="match status" value="1"/>
</dbReference>
<dbReference type="InterPro" id="IPR043519">
    <property type="entry name" value="NT_sf"/>
</dbReference>
<keyword evidence="4" id="KW-0808">Transferase</keyword>
<keyword evidence="2" id="KW-0472">Membrane</keyword>
<evidence type="ECO:0000256" key="2">
    <source>
        <dbReference type="SAM" id="Phobius"/>
    </source>
</evidence>
<feature type="domain" description="Polymerase nucleotidyl transferase" evidence="3">
    <location>
        <begin position="1287"/>
        <end position="1330"/>
    </location>
</feature>
<dbReference type="Gene3D" id="3.30.460.10">
    <property type="entry name" value="Beta Polymerase, domain 2"/>
    <property type="match status" value="1"/>
</dbReference>
<dbReference type="OrthoDB" id="273917at2759"/>
<feature type="region of interest" description="Disordered" evidence="1">
    <location>
        <begin position="1437"/>
        <end position="1472"/>
    </location>
</feature>
<feature type="region of interest" description="Disordered" evidence="1">
    <location>
        <begin position="1095"/>
        <end position="1163"/>
    </location>
</feature>
<protein>
    <submittedName>
        <fullName evidence="4">Nucleotidyltransferase family protein isoform 2</fullName>
    </submittedName>
</protein>
<feature type="compositionally biased region" description="Basic and acidic residues" evidence="1">
    <location>
        <begin position="510"/>
        <end position="523"/>
    </location>
</feature>
<feature type="compositionally biased region" description="Basic residues" evidence="1">
    <location>
        <begin position="585"/>
        <end position="597"/>
    </location>
</feature>
<dbReference type="EMBL" id="SMMG02000005">
    <property type="protein sequence ID" value="KAA3475378.1"/>
    <property type="molecule type" value="Genomic_DNA"/>
</dbReference>
<gene>
    <name evidence="4" type="ORF">EPI10_025566</name>
</gene>
<dbReference type="InterPro" id="IPR002934">
    <property type="entry name" value="Polymerase_NTP_transf_dom"/>
</dbReference>
<organism evidence="4 5">
    <name type="scientific">Gossypium australe</name>
    <dbReference type="NCBI Taxonomy" id="47621"/>
    <lineage>
        <taxon>Eukaryota</taxon>
        <taxon>Viridiplantae</taxon>
        <taxon>Streptophyta</taxon>
        <taxon>Embryophyta</taxon>
        <taxon>Tracheophyta</taxon>
        <taxon>Spermatophyta</taxon>
        <taxon>Magnoliopsida</taxon>
        <taxon>eudicotyledons</taxon>
        <taxon>Gunneridae</taxon>
        <taxon>Pentapetalae</taxon>
        <taxon>rosids</taxon>
        <taxon>malvids</taxon>
        <taxon>Malvales</taxon>
        <taxon>Malvaceae</taxon>
        <taxon>Malvoideae</taxon>
        <taxon>Gossypium</taxon>
    </lineage>
</organism>
<keyword evidence="5" id="KW-1185">Reference proteome</keyword>
<dbReference type="GO" id="GO:0031123">
    <property type="term" value="P:RNA 3'-end processing"/>
    <property type="evidence" value="ECO:0007669"/>
    <property type="project" value="TreeGrafter"/>
</dbReference>
<dbReference type="Proteomes" id="UP000325315">
    <property type="component" value="Unassembled WGS sequence"/>
</dbReference>
<accession>A0A5B6W2G0</accession>
<comment type="caution">
    <text evidence="4">The sequence shown here is derived from an EMBL/GenBank/DDBJ whole genome shotgun (WGS) entry which is preliminary data.</text>
</comment>
<dbReference type="Gene3D" id="1.10.1410.10">
    <property type="match status" value="1"/>
</dbReference>
<dbReference type="PANTHER" id="PTHR23092">
    <property type="entry name" value="POLY(A) RNA POLYMERASE"/>
    <property type="match status" value="1"/>
</dbReference>
<feature type="region of interest" description="Disordered" evidence="1">
    <location>
        <begin position="1045"/>
        <end position="1068"/>
    </location>
</feature>
<evidence type="ECO:0000256" key="1">
    <source>
        <dbReference type="SAM" id="MobiDB-lite"/>
    </source>
</evidence>
<dbReference type="Pfam" id="PF01909">
    <property type="entry name" value="NTP_transf_2"/>
    <property type="match status" value="1"/>
</dbReference>
<dbReference type="GO" id="GO:0005730">
    <property type="term" value="C:nucleolus"/>
    <property type="evidence" value="ECO:0007669"/>
    <property type="project" value="TreeGrafter"/>
</dbReference>
<feature type="compositionally biased region" description="Polar residues" evidence="1">
    <location>
        <begin position="1437"/>
        <end position="1446"/>
    </location>
</feature>
<feature type="transmembrane region" description="Helical" evidence="2">
    <location>
        <begin position="1746"/>
        <end position="1767"/>
    </location>
</feature>
<dbReference type="GO" id="GO:0043634">
    <property type="term" value="P:polyadenylation-dependent ncRNA catabolic process"/>
    <property type="evidence" value="ECO:0007669"/>
    <property type="project" value="TreeGrafter"/>
</dbReference>
<proteinExistence type="predicted"/>
<dbReference type="InterPro" id="IPR045862">
    <property type="entry name" value="Trf4-like"/>
</dbReference>
<feature type="region of interest" description="Disordered" evidence="1">
    <location>
        <begin position="577"/>
        <end position="598"/>
    </location>
</feature>